<comment type="similarity">
    <text evidence="1 5">Belongs to the F-actin-capping protein alpha subunit family.</text>
</comment>
<dbReference type="Pfam" id="PF01267">
    <property type="entry name" value="F-actin_cap_A"/>
    <property type="match status" value="1"/>
</dbReference>
<evidence type="ECO:0000313" key="6">
    <source>
        <dbReference type="Proteomes" id="UP000095287"/>
    </source>
</evidence>
<protein>
    <recommendedName>
        <fullName evidence="2 5">F-actin-capping protein subunit alpha</fullName>
    </recommendedName>
</protein>
<evidence type="ECO:0000256" key="2">
    <source>
        <dbReference type="ARBA" id="ARBA00014038"/>
    </source>
</evidence>
<dbReference type="Gene3D" id="3.90.1150.210">
    <property type="entry name" value="F-actin capping protein, beta subunit"/>
    <property type="match status" value="1"/>
</dbReference>
<comment type="subunit">
    <text evidence="5">Heterodimer of an alpha and a beta subunit.</text>
</comment>
<reference evidence="7" key="1">
    <citation type="submission" date="2016-11" db="UniProtKB">
        <authorList>
            <consortium name="WormBaseParasite"/>
        </authorList>
    </citation>
    <scope>IDENTIFICATION</scope>
</reference>
<dbReference type="Gene3D" id="3.30.1140.60">
    <property type="entry name" value="F-actin capping protein, alpha subunit"/>
    <property type="match status" value="1"/>
</dbReference>
<dbReference type="PANTHER" id="PTHR10653:SF0">
    <property type="entry name" value="F-ACTIN-CAPPING PROTEIN SUBUNIT ALPHA"/>
    <property type="match status" value="1"/>
</dbReference>
<evidence type="ECO:0000256" key="3">
    <source>
        <dbReference type="ARBA" id="ARBA00022467"/>
    </source>
</evidence>
<evidence type="ECO:0000313" key="7">
    <source>
        <dbReference type="WBParaSite" id="L893_g23236.t1"/>
    </source>
</evidence>
<dbReference type="AlphaFoldDB" id="A0A1I7Z6E2"/>
<organism evidence="6 7">
    <name type="scientific">Steinernema glaseri</name>
    <dbReference type="NCBI Taxonomy" id="37863"/>
    <lineage>
        <taxon>Eukaryota</taxon>
        <taxon>Metazoa</taxon>
        <taxon>Ecdysozoa</taxon>
        <taxon>Nematoda</taxon>
        <taxon>Chromadorea</taxon>
        <taxon>Rhabditida</taxon>
        <taxon>Tylenchina</taxon>
        <taxon>Panagrolaimomorpha</taxon>
        <taxon>Strongyloidoidea</taxon>
        <taxon>Steinernematidae</taxon>
        <taxon>Steinernema</taxon>
    </lineage>
</organism>
<keyword evidence="6" id="KW-1185">Reference proteome</keyword>
<dbReference type="GO" id="GO:0051016">
    <property type="term" value="P:barbed-end actin filament capping"/>
    <property type="evidence" value="ECO:0007669"/>
    <property type="project" value="UniProtKB-UniRule"/>
</dbReference>
<keyword evidence="3 5" id="KW-0117">Actin capping</keyword>
<evidence type="ECO:0000256" key="1">
    <source>
        <dbReference type="ARBA" id="ARBA00010479"/>
    </source>
</evidence>
<evidence type="ECO:0000256" key="4">
    <source>
        <dbReference type="ARBA" id="ARBA00023203"/>
    </source>
</evidence>
<dbReference type="PANTHER" id="PTHR10653">
    <property type="entry name" value="F-ACTIN-CAPPING PROTEIN SUBUNIT ALPHA"/>
    <property type="match status" value="1"/>
</dbReference>
<dbReference type="GO" id="GO:0030863">
    <property type="term" value="C:cortical cytoskeleton"/>
    <property type="evidence" value="ECO:0007669"/>
    <property type="project" value="TreeGrafter"/>
</dbReference>
<keyword evidence="4 5" id="KW-0009">Actin-binding</keyword>
<dbReference type="GO" id="GO:0051015">
    <property type="term" value="F:actin filament binding"/>
    <property type="evidence" value="ECO:0007669"/>
    <property type="project" value="TreeGrafter"/>
</dbReference>
<dbReference type="GO" id="GO:0008290">
    <property type="term" value="C:F-actin capping protein complex"/>
    <property type="evidence" value="ECO:0007669"/>
    <property type="project" value="UniProtKB-UniRule"/>
</dbReference>
<comment type="function">
    <text evidence="5">F-actin-capping proteins bind in a Ca(2+)-independent manner to the fast growing ends of actin filaments (barbed end) thereby blocking the exchange of subunits at these ends. Unlike other capping proteins (such as gelsolin and severin), these proteins do not sever actin filaments.</text>
</comment>
<dbReference type="InterPro" id="IPR037282">
    <property type="entry name" value="CapZ_alpha/beta"/>
</dbReference>
<dbReference type="FunFam" id="3.90.1150.210:FF:000003">
    <property type="entry name" value="F-actin-capping protein subunit alpha"/>
    <property type="match status" value="1"/>
</dbReference>
<dbReference type="WBParaSite" id="L893_g23236.t1">
    <property type="protein sequence ID" value="L893_g23236.t1"/>
    <property type="gene ID" value="L893_g23236"/>
</dbReference>
<sequence>MSAMDAGGEVPDSEKARIASEFIMHAPPGEFNDVFNDVRILLDNDELLKEKCGPAITKHYKNNFAPVQLEGTGEPTLMTPFNELPDGRFFDPKSEKVFRYDFLKKEAFEIENATPAHIDQALEPWRIALQEELDDYLYQHYLKSGVGTVFAHKGAIVLCIESHQFQPKNYWNGMWRSQWTIPVSEDKSTEIELQGVVKMQVHYYEEGNVQLISNKKMTAKYTFSNNIKNTAKLIMSSICDQETLYQTAVQENYVNLSDTTFKALRRQLPVTRTKLDWLKIHSYRVAQDLRPQ</sequence>
<name>A0A1I7Z6E2_9BILA</name>
<dbReference type="InterPro" id="IPR002189">
    <property type="entry name" value="CapZ_alpha"/>
</dbReference>
<dbReference type="PROSITE" id="PS00748">
    <property type="entry name" value="F_ACTIN_CAPPING_A_1"/>
    <property type="match status" value="1"/>
</dbReference>
<dbReference type="InterPro" id="IPR042489">
    <property type="entry name" value="CapZ_alpha_1"/>
</dbReference>
<accession>A0A1I7Z6E2</accession>
<dbReference type="InterPro" id="IPR017865">
    <property type="entry name" value="F-actin_cap_asu_CS"/>
</dbReference>
<dbReference type="SUPFAM" id="SSF90096">
    <property type="entry name" value="Subunits of heterodimeric actin filament capping protein Capz"/>
    <property type="match status" value="1"/>
</dbReference>
<evidence type="ECO:0000256" key="5">
    <source>
        <dbReference type="RuleBase" id="RU365077"/>
    </source>
</evidence>
<dbReference type="Proteomes" id="UP000095287">
    <property type="component" value="Unplaced"/>
</dbReference>
<dbReference type="InterPro" id="IPR042276">
    <property type="entry name" value="CapZ_alpha/beta_2"/>
</dbReference>
<dbReference type="GO" id="GO:0030036">
    <property type="term" value="P:actin cytoskeleton organization"/>
    <property type="evidence" value="ECO:0007669"/>
    <property type="project" value="TreeGrafter"/>
</dbReference>
<dbReference type="PRINTS" id="PR00191">
    <property type="entry name" value="FACTINCAPA"/>
</dbReference>
<proteinExistence type="inferred from homology"/>
<dbReference type="PROSITE" id="PS00749">
    <property type="entry name" value="F_ACTIN_CAPPING_A_2"/>
    <property type="match status" value="1"/>
</dbReference>